<evidence type="ECO:0000313" key="1">
    <source>
        <dbReference type="EMBL" id="OTG12497.1"/>
    </source>
</evidence>
<dbReference type="Proteomes" id="UP000215914">
    <property type="component" value="Chromosome 10"/>
</dbReference>
<proteinExistence type="predicted"/>
<name>A0A251TMY4_HELAN</name>
<protein>
    <submittedName>
        <fullName evidence="1">Uncharacterized protein</fullName>
    </submittedName>
</protein>
<sequence>MRLEPKTSFSHKVFKGFAFDNGPPPHWWPMFPNTQIPHVSLKNSVFPPKIFVSITHSFSFPPHGRLLNVEASARSRWRLTIHCDLCLLCWSVLIVADVFVTEQRVNGGTK</sequence>
<dbReference type="InParanoid" id="A0A251TMY4"/>
<reference evidence="2" key="1">
    <citation type="journal article" date="2017" name="Nature">
        <title>The sunflower genome provides insights into oil metabolism, flowering and Asterid evolution.</title>
        <authorList>
            <person name="Badouin H."/>
            <person name="Gouzy J."/>
            <person name="Grassa C.J."/>
            <person name="Murat F."/>
            <person name="Staton S.E."/>
            <person name="Cottret L."/>
            <person name="Lelandais-Briere C."/>
            <person name="Owens G.L."/>
            <person name="Carrere S."/>
            <person name="Mayjonade B."/>
            <person name="Legrand L."/>
            <person name="Gill N."/>
            <person name="Kane N.C."/>
            <person name="Bowers J.E."/>
            <person name="Hubner S."/>
            <person name="Bellec A."/>
            <person name="Berard A."/>
            <person name="Berges H."/>
            <person name="Blanchet N."/>
            <person name="Boniface M.C."/>
            <person name="Brunel D."/>
            <person name="Catrice O."/>
            <person name="Chaidir N."/>
            <person name="Claudel C."/>
            <person name="Donnadieu C."/>
            <person name="Faraut T."/>
            <person name="Fievet G."/>
            <person name="Helmstetter N."/>
            <person name="King M."/>
            <person name="Knapp S.J."/>
            <person name="Lai Z."/>
            <person name="Le Paslier M.C."/>
            <person name="Lippi Y."/>
            <person name="Lorenzon L."/>
            <person name="Mandel J.R."/>
            <person name="Marage G."/>
            <person name="Marchand G."/>
            <person name="Marquand E."/>
            <person name="Bret-Mestries E."/>
            <person name="Morien E."/>
            <person name="Nambeesan S."/>
            <person name="Nguyen T."/>
            <person name="Pegot-Espagnet P."/>
            <person name="Pouilly N."/>
            <person name="Raftis F."/>
            <person name="Sallet E."/>
            <person name="Schiex T."/>
            <person name="Thomas J."/>
            <person name="Vandecasteele C."/>
            <person name="Vares D."/>
            <person name="Vear F."/>
            <person name="Vautrin S."/>
            <person name="Crespi M."/>
            <person name="Mangin B."/>
            <person name="Burke J.M."/>
            <person name="Salse J."/>
            <person name="Munos S."/>
            <person name="Vincourt P."/>
            <person name="Rieseberg L.H."/>
            <person name="Langlade N.B."/>
        </authorList>
    </citation>
    <scope>NUCLEOTIDE SEQUENCE [LARGE SCALE GENOMIC DNA]</scope>
    <source>
        <strain evidence="2">cv. SF193</strain>
    </source>
</reference>
<keyword evidence="2" id="KW-1185">Reference proteome</keyword>
<evidence type="ECO:0000313" key="2">
    <source>
        <dbReference type="Proteomes" id="UP000215914"/>
    </source>
</evidence>
<gene>
    <name evidence="1" type="ORF">HannXRQ_Chr10g0310291</name>
</gene>
<accession>A0A251TMY4</accession>
<dbReference type="AlphaFoldDB" id="A0A251TMY4"/>
<organism evidence="1 2">
    <name type="scientific">Helianthus annuus</name>
    <name type="common">Common sunflower</name>
    <dbReference type="NCBI Taxonomy" id="4232"/>
    <lineage>
        <taxon>Eukaryota</taxon>
        <taxon>Viridiplantae</taxon>
        <taxon>Streptophyta</taxon>
        <taxon>Embryophyta</taxon>
        <taxon>Tracheophyta</taxon>
        <taxon>Spermatophyta</taxon>
        <taxon>Magnoliopsida</taxon>
        <taxon>eudicotyledons</taxon>
        <taxon>Gunneridae</taxon>
        <taxon>Pentapetalae</taxon>
        <taxon>asterids</taxon>
        <taxon>campanulids</taxon>
        <taxon>Asterales</taxon>
        <taxon>Asteraceae</taxon>
        <taxon>Asteroideae</taxon>
        <taxon>Heliantheae alliance</taxon>
        <taxon>Heliantheae</taxon>
        <taxon>Helianthus</taxon>
    </lineage>
</organism>
<dbReference type="EMBL" id="CM007899">
    <property type="protein sequence ID" value="OTG12497.1"/>
    <property type="molecule type" value="Genomic_DNA"/>
</dbReference>